<keyword evidence="2" id="KW-0378">Hydrolase</keyword>
<dbReference type="EMBL" id="CP026309">
    <property type="protein sequence ID" value="AUV83410.1"/>
    <property type="molecule type" value="Genomic_DNA"/>
</dbReference>
<feature type="domain" description="AB hydrolase-1" evidence="1">
    <location>
        <begin position="23"/>
        <end position="243"/>
    </location>
</feature>
<dbReference type="PRINTS" id="PR00111">
    <property type="entry name" value="ABHYDROLASE"/>
</dbReference>
<evidence type="ECO:0000259" key="1">
    <source>
        <dbReference type="Pfam" id="PF12697"/>
    </source>
</evidence>
<dbReference type="OrthoDB" id="247398at2157"/>
<dbReference type="PANTHER" id="PTHR43433:SF5">
    <property type="entry name" value="AB HYDROLASE-1 DOMAIN-CONTAINING PROTEIN"/>
    <property type="match status" value="1"/>
</dbReference>
<dbReference type="GeneID" id="35594152"/>
<gene>
    <name evidence="2" type="ORF">C2R22_18630</name>
</gene>
<accession>A0A2I8VNA2</accession>
<dbReference type="GO" id="GO:0016787">
    <property type="term" value="F:hydrolase activity"/>
    <property type="evidence" value="ECO:0007669"/>
    <property type="project" value="UniProtKB-KW"/>
</dbReference>
<proteinExistence type="predicted"/>
<dbReference type="AlphaFoldDB" id="A0A2I8VNA2"/>
<dbReference type="Pfam" id="PF12697">
    <property type="entry name" value="Abhydrolase_6"/>
    <property type="match status" value="1"/>
</dbReference>
<protein>
    <submittedName>
        <fullName evidence="2">Alpha/beta hydrolase</fullName>
    </submittedName>
</protein>
<reference evidence="2 3" key="1">
    <citation type="submission" date="2018-01" db="EMBL/GenBank/DDBJ databases">
        <title>Complete genome sequence of Salinigranum rubrum GX10T, an extremely halophilic archaeon isolated from a marine solar saltern.</title>
        <authorList>
            <person name="Han S."/>
        </authorList>
    </citation>
    <scope>NUCLEOTIDE SEQUENCE [LARGE SCALE GENOMIC DNA]</scope>
    <source>
        <strain evidence="2 3">GX10</strain>
    </source>
</reference>
<dbReference type="InterPro" id="IPR050471">
    <property type="entry name" value="AB_hydrolase"/>
</dbReference>
<dbReference type="InterPro" id="IPR029058">
    <property type="entry name" value="AB_hydrolase_fold"/>
</dbReference>
<dbReference type="Proteomes" id="UP000236584">
    <property type="component" value="Chromosome"/>
</dbReference>
<dbReference type="InterPro" id="IPR000073">
    <property type="entry name" value="AB_hydrolase_1"/>
</dbReference>
<dbReference type="SUPFAM" id="SSF53474">
    <property type="entry name" value="alpha/beta-Hydrolases"/>
    <property type="match status" value="1"/>
</dbReference>
<evidence type="ECO:0000313" key="2">
    <source>
        <dbReference type="EMBL" id="AUV83410.1"/>
    </source>
</evidence>
<evidence type="ECO:0000313" key="3">
    <source>
        <dbReference type="Proteomes" id="UP000236584"/>
    </source>
</evidence>
<dbReference type="PANTHER" id="PTHR43433">
    <property type="entry name" value="HYDROLASE, ALPHA/BETA FOLD FAMILY PROTEIN"/>
    <property type="match status" value="1"/>
</dbReference>
<sequence>MPFATNDDVSLYYESADDGEETVVFVGDVGFGSWQWGWQHQAVTGPLESVVFDHRGIGRSDTPPGPYSVTDLADDLAAVLAAAGVSRAHLVGAGLGGVVALDLAHDSGRVRSLTLVGSGFEGDAMDAFAPPDDEAALRASTERFLSDAFCAEQSEVVDQIVAWRAQEDAPERVWRAQAAALEGYEPPSLYEVTTPTLVVHGEADAQWPAQGARGLADDLPRGEWVSYEDAGHLVGVERSRLVNDRLVGHVESHSDARSNA</sequence>
<name>A0A2I8VNA2_9EURY</name>
<keyword evidence="3" id="KW-1185">Reference proteome</keyword>
<dbReference type="Gene3D" id="3.40.50.1820">
    <property type="entry name" value="alpha/beta hydrolase"/>
    <property type="match status" value="1"/>
</dbReference>
<dbReference type="RefSeq" id="WP_103427099.1">
    <property type="nucleotide sequence ID" value="NZ_CP026309.1"/>
</dbReference>
<dbReference type="KEGG" id="srub:C2R22_18630"/>
<organism evidence="2 3">
    <name type="scientific">Salinigranum rubrum</name>
    <dbReference type="NCBI Taxonomy" id="755307"/>
    <lineage>
        <taxon>Archaea</taxon>
        <taxon>Methanobacteriati</taxon>
        <taxon>Methanobacteriota</taxon>
        <taxon>Stenosarchaea group</taxon>
        <taxon>Halobacteria</taxon>
        <taxon>Halobacteriales</taxon>
        <taxon>Haloferacaceae</taxon>
        <taxon>Salinigranum</taxon>
    </lineage>
</organism>